<dbReference type="Gene3D" id="2.60.210.10">
    <property type="entry name" value="Apoptosis, Tumor Necrosis Factor Receptor Associated Protein 2, Chain A"/>
    <property type="match status" value="1"/>
</dbReference>
<feature type="domain" description="MATH" evidence="1">
    <location>
        <begin position="28"/>
        <end position="160"/>
    </location>
</feature>
<reference evidence="2 3" key="1">
    <citation type="submission" date="2016-08" db="EMBL/GenBank/DDBJ databases">
        <title>Genomes of anaerobic fungi encode conserved fungal cellulosomes for biomass hydrolysis.</title>
        <authorList>
            <consortium name="DOE Joint Genome Institute"/>
            <person name="Haitjema C.H."/>
            <person name="Gilmore S.P."/>
            <person name="Henske J.K."/>
            <person name="Solomon K.V."/>
            <person name="De Groot R."/>
            <person name="Kuo A."/>
            <person name="Mondo S.J."/>
            <person name="Salamov A.A."/>
            <person name="Labutti K."/>
            <person name="Zhao Z."/>
            <person name="Chiniquy J."/>
            <person name="Barry K."/>
            <person name="Brewer H.M."/>
            <person name="Purvine S.O."/>
            <person name="Wright A.T."/>
            <person name="Boxma B."/>
            <person name="Van Alen T."/>
            <person name="Hackstein J.H."/>
            <person name="Baker S.E."/>
            <person name="Grigoriev I.V."/>
            <person name="O'Malley M.A."/>
        </authorList>
    </citation>
    <scope>NUCLEOTIDE SEQUENCE [LARGE SCALE GENOMIC DNA]</scope>
    <source>
        <strain evidence="3">finn</strain>
    </source>
</reference>
<sequence length="167" mass="19669">MLITEDQYINRLKNSLHDDADNKNVLDEGFFEWEINNWSSLKVFEVSPTFNIGNYTWKIALIPNGYNDGNGEYVSLYLGNHDVELKDNLNVYGSFVFAMRNSNDYSHHHIEKTNGIECFNKNNDEHHFPKFIKKRDLFSKNKKTNKLLIENNKVVISVYLRVYRKGK</sequence>
<dbReference type="SUPFAM" id="SSF49599">
    <property type="entry name" value="TRAF domain-like"/>
    <property type="match status" value="1"/>
</dbReference>
<keyword evidence="3" id="KW-1185">Reference proteome</keyword>
<dbReference type="AlphaFoldDB" id="A0A1Y1USD6"/>
<dbReference type="Proteomes" id="UP000193719">
    <property type="component" value="Unassembled WGS sequence"/>
</dbReference>
<gene>
    <name evidence="2" type="ORF">BCR36DRAFT_364616</name>
</gene>
<protein>
    <recommendedName>
        <fullName evidence="1">MATH domain-containing protein</fullName>
    </recommendedName>
</protein>
<reference evidence="2 3" key="2">
    <citation type="submission" date="2016-08" db="EMBL/GenBank/DDBJ databases">
        <title>Pervasive Adenine N6-methylation of Active Genes in Fungi.</title>
        <authorList>
            <consortium name="DOE Joint Genome Institute"/>
            <person name="Mondo S.J."/>
            <person name="Dannebaum R.O."/>
            <person name="Kuo R.C."/>
            <person name="Labutti K."/>
            <person name="Haridas S."/>
            <person name="Kuo A."/>
            <person name="Salamov A."/>
            <person name="Ahrendt S.R."/>
            <person name="Lipzen A."/>
            <person name="Sullivan W."/>
            <person name="Andreopoulos W.B."/>
            <person name="Clum A."/>
            <person name="Lindquist E."/>
            <person name="Daum C."/>
            <person name="Ramamoorthy G.K."/>
            <person name="Gryganskyi A."/>
            <person name="Culley D."/>
            <person name="Magnuson J.K."/>
            <person name="James T.Y."/>
            <person name="O'Malley M.A."/>
            <person name="Stajich J.E."/>
            <person name="Spatafora J.W."/>
            <person name="Visel A."/>
            <person name="Grigoriev I.V."/>
        </authorList>
    </citation>
    <scope>NUCLEOTIDE SEQUENCE [LARGE SCALE GENOMIC DNA]</scope>
    <source>
        <strain evidence="3">finn</strain>
    </source>
</reference>
<proteinExistence type="predicted"/>
<dbReference type="OrthoDB" id="289038at2759"/>
<dbReference type="STRING" id="1754191.A0A1Y1USD6"/>
<dbReference type="InterPro" id="IPR008974">
    <property type="entry name" value="TRAF-like"/>
</dbReference>
<dbReference type="PANTHER" id="PTHR46162:SF2">
    <property type="entry name" value="ANKYRIN REPEAT-CONTAINING PROTEIN-RELATED"/>
    <property type="match status" value="1"/>
</dbReference>
<dbReference type="PANTHER" id="PTHR46162">
    <property type="entry name" value="TRAF-LIKE FAMILY PROTEIN"/>
    <property type="match status" value="1"/>
</dbReference>
<dbReference type="SMART" id="SM00061">
    <property type="entry name" value="MATH"/>
    <property type="match status" value="1"/>
</dbReference>
<comment type="caution">
    <text evidence="2">The sequence shown here is derived from an EMBL/GenBank/DDBJ whole genome shotgun (WGS) entry which is preliminary data.</text>
</comment>
<dbReference type="PROSITE" id="PS50144">
    <property type="entry name" value="MATH"/>
    <property type="match status" value="1"/>
</dbReference>
<evidence type="ECO:0000259" key="1">
    <source>
        <dbReference type="PROSITE" id="PS50144"/>
    </source>
</evidence>
<name>A0A1Y1USD6_9FUNG</name>
<organism evidence="2 3">
    <name type="scientific">Piromyces finnis</name>
    <dbReference type="NCBI Taxonomy" id="1754191"/>
    <lineage>
        <taxon>Eukaryota</taxon>
        <taxon>Fungi</taxon>
        <taxon>Fungi incertae sedis</taxon>
        <taxon>Chytridiomycota</taxon>
        <taxon>Chytridiomycota incertae sedis</taxon>
        <taxon>Neocallimastigomycetes</taxon>
        <taxon>Neocallimastigales</taxon>
        <taxon>Neocallimastigaceae</taxon>
        <taxon>Piromyces</taxon>
    </lineage>
</organism>
<dbReference type="InterPro" id="IPR002083">
    <property type="entry name" value="MATH/TRAF_dom"/>
</dbReference>
<evidence type="ECO:0000313" key="2">
    <source>
        <dbReference type="EMBL" id="ORX40434.1"/>
    </source>
</evidence>
<dbReference type="Pfam" id="PF22486">
    <property type="entry name" value="MATH_2"/>
    <property type="match status" value="1"/>
</dbReference>
<evidence type="ECO:0000313" key="3">
    <source>
        <dbReference type="Proteomes" id="UP000193719"/>
    </source>
</evidence>
<accession>A0A1Y1USD6</accession>
<dbReference type="EMBL" id="MCFH01000093">
    <property type="protein sequence ID" value="ORX40434.1"/>
    <property type="molecule type" value="Genomic_DNA"/>
</dbReference>